<dbReference type="Pfam" id="PF07065">
    <property type="entry name" value="D123"/>
    <property type="match status" value="1"/>
</dbReference>
<proteinExistence type="inferred from homology"/>
<feature type="compositionally biased region" description="Acidic residues" evidence="2">
    <location>
        <begin position="73"/>
        <end position="88"/>
    </location>
</feature>
<sequence>MPAVVQRQATFPISSPGTILAFQFSSWYPRFRQISIKSTIIKPLDASFLQYLNSDGVFLPDGSENGSSQSTLSDDEDEVEDSSSEPDSEYGRERFAFPELDKQIRQAISEYGAVFPKLNFSSPRDAAWVLPVSSPLRCASPADVYLLLKSSDFISHDLDQDMVFQYCEGRPQAYELELVLRKWYPVDRVREFRCFVRQDVLLGISQRDPNYYPFLNERDMERRVTEAISRVWEENVKGNWEVTRGNYTFDVLLTRDLKRGHIIDFNPYTSNTDPLLFTYDELLTLLQDRLSGDSSRTLPAFKVIDSPAHPVAASNAPIHQHNMVPFEALSLSSGKDIEEFAETWANEIRTSMRN</sequence>
<reference evidence="3" key="2">
    <citation type="submission" date="2020-11" db="EMBL/GenBank/DDBJ databases">
        <authorList>
            <consortium name="DOE Joint Genome Institute"/>
            <person name="Kuo A."/>
            <person name="Miyauchi S."/>
            <person name="Kiss E."/>
            <person name="Drula E."/>
            <person name="Kohler A."/>
            <person name="Sanchez-Garcia M."/>
            <person name="Andreopoulos B."/>
            <person name="Barry K.W."/>
            <person name="Bonito G."/>
            <person name="Buee M."/>
            <person name="Carver A."/>
            <person name="Chen C."/>
            <person name="Cichocki N."/>
            <person name="Clum A."/>
            <person name="Culley D."/>
            <person name="Crous P.W."/>
            <person name="Fauchery L."/>
            <person name="Girlanda M."/>
            <person name="Hayes R."/>
            <person name="Keri Z."/>
            <person name="Labutti K."/>
            <person name="Lipzen A."/>
            <person name="Lombard V."/>
            <person name="Magnuson J."/>
            <person name="Maillard F."/>
            <person name="Morin E."/>
            <person name="Murat C."/>
            <person name="Nolan M."/>
            <person name="Ohm R."/>
            <person name="Pangilinan J."/>
            <person name="Pereira M."/>
            <person name="Perotto S."/>
            <person name="Peter M."/>
            <person name="Riley R."/>
            <person name="Sitrit Y."/>
            <person name="Stielow B."/>
            <person name="Szollosi G."/>
            <person name="Zifcakova L."/>
            <person name="Stursova M."/>
            <person name="Spatafora J.W."/>
            <person name="Tedersoo L."/>
            <person name="Vaario L.-M."/>
            <person name="Yamada A."/>
            <person name="Yan M."/>
            <person name="Wang P."/>
            <person name="Xu J."/>
            <person name="Bruns T."/>
            <person name="Baldrian P."/>
            <person name="Vilgalys R."/>
            <person name="Henrissat B."/>
            <person name="Grigoriev I.V."/>
            <person name="Hibbett D."/>
            <person name="Nagy L.G."/>
            <person name="Martin F.M."/>
        </authorList>
    </citation>
    <scope>NUCLEOTIDE SEQUENCE</scope>
    <source>
        <strain evidence="3">UH-Tt-Lm1</strain>
    </source>
</reference>
<protein>
    <submittedName>
        <fullName evidence="3">D123-domain-containing protein</fullName>
    </submittedName>
</protein>
<accession>A0A9P6H3H6</accession>
<evidence type="ECO:0000313" key="3">
    <source>
        <dbReference type="EMBL" id="KAF9778646.1"/>
    </source>
</evidence>
<dbReference type="InterPro" id="IPR009772">
    <property type="entry name" value="CDC123"/>
</dbReference>
<evidence type="ECO:0000313" key="4">
    <source>
        <dbReference type="Proteomes" id="UP000736335"/>
    </source>
</evidence>
<evidence type="ECO:0000256" key="2">
    <source>
        <dbReference type="SAM" id="MobiDB-lite"/>
    </source>
</evidence>
<comment type="caution">
    <text evidence="3">The sequence shown here is derived from an EMBL/GenBank/DDBJ whole genome shotgun (WGS) entry which is preliminary data.</text>
</comment>
<name>A0A9P6H3H6_9AGAM</name>
<dbReference type="PANTHER" id="PTHR15323:SF6">
    <property type="entry name" value="CELL DIVISION CYCLE PROTEIN 123 HOMOLOG"/>
    <property type="match status" value="1"/>
</dbReference>
<reference evidence="3" key="1">
    <citation type="journal article" date="2020" name="Nat. Commun.">
        <title>Large-scale genome sequencing of mycorrhizal fungi provides insights into the early evolution of symbiotic traits.</title>
        <authorList>
            <person name="Miyauchi S."/>
            <person name="Kiss E."/>
            <person name="Kuo A."/>
            <person name="Drula E."/>
            <person name="Kohler A."/>
            <person name="Sanchez-Garcia M."/>
            <person name="Morin E."/>
            <person name="Andreopoulos B."/>
            <person name="Barry K.W."/>
            <person name="Bonito G."/>
            <person name="Buee M."/>
            <person name="Carver A."/>
            <person name="Chen C."/>
            <person name="Cichocki N."/>
            <person name="Clum A."/>
            <person name="Culley D."/>
            <person name="Crous P.W."/>
            <person name="Fauchery L."/>
            <person name="Girlanda M."/>
            <person name="Hayes R.D."/>
            <person name="Keri Z."/>
            <person name="LaButti K."/>
            <person name="Lipzen A."/>
            <person name="Lombard V."/>
            <person name="Magnuson J."/>
            <person name="Maillard F."/>
            <person name="Murat C."/>
            <person name="Nolan M."/>
            <person name="Ohm R.A."/>
            <person name="Pangilinan J."/>
            <person name="Pereira M.F."/>
            <person name="Perotto S."/>
            <person name="Peter M."/>
            <person name="Pfister S."/>
            <person name="Riley R."/>
            <person name="Sitrit Y."/>
            <person name="Stielow J.B."/>
            <person name="Szollosi G."/>
            <person name="Zifcakova L."/>
            <person name="Stursova M."/>
            <person name="Spatafora J.W."/>
            <person name="Tedersoo L."/>
            <person name="Vaario L.M."/>
            <person name="Yamada A."/>
            <person name="Yan M."/>
            <person name="Wang P."/>
            <person name="Xu J."/>
            <person name="Bruns T."/>
            <person name="Baldrian P."/>
            <person name="Vilgalys R."/>
            <person name="Dunand C."/>
            <person name="Henrissat B."/>
            <person name="Grigoriev I.V."/>
            <person name="Hibbett D."/>
            <person name="Nagy L.G."/>
            <person name="Martin F.M."/>
        </authorList>
    </citation>
    <scope>NUCLEOTIDE SEQUENCE</scope>
    <source>
        <strain evidence="3">UH-Tt-Lm1</strain>
    </source>
</reference>
<dbReference type="Proteomes" id="UP000736335">
    <property type="component" value="Unassembled WGS sequence"/>
</dbReference>
<dbReference type="EMBL" id="WIUZ02000022">
    <property type="protein sequence ID" value="KAF9778646.1"/>
    <property type="molecule type" value="Genomic_DNA"/>
</dbReference>
<dbReference type="OrthoDB" id="360540at2759"/>
<evidence type="ECO:0000256" key="1">
    <source>
        <dbReference type="ARBA" id="ARBA00011047"/>
    </source>
</evidence>
<dbReference type="GO" id="GO:0005737">
    <property type="term" value="C:cytoplasm"/>
    <property type="evidence" value="ECO:0007669"/>
    <property type="project" value="TreeGrafter"/>
</dbReference>
<dbReference type="PANTHER" id="PTHR15323">
    <property type="entry name" value="D123 PROTEIN"/>
    <property type="match status" value="1"/>
</dbReference>
<organism evidence="3 4">
    <name type="scientific">Thelephora terrestris</name>
    <dbReference type="NCBI Taxonomy" id="56493"/>
    <lineage>
        <taxon>Eukaryota</taxon>
        <taxon>Fungi</taxon>
        <taxon>Dikarya</taxon>
        <taxon>Basidiomycota</taxon>
        <taxon>Agaricomycotina</taxon>
        <taxon>Agaricomycetes</taxon>
        <taxon>Thelephorales</taxon>
        <taxon>Thelephoraceae</taxon>
        <taxon>Thelephora</taxon>
    </lineage>
</organism>
<keyword evidence="4" id="KW-1185">Reference proteome</keyword>
<feature type="region of interest" description="Disordered" evidence="2">
    <location>
        <begin position="63"/>
        <end position="90"/>
    </location>
</feature>
<gene>
    <name evidence="3" type="ORF">BJ322DRAFT_1091766</name>
</gene>
<comment type="similarity">
    <text evidence="1">Belongs to the CDC123 family.</text>
</comment>
<dbReference type="AlphaFoldDB" id="A0A9P6H3H6"/>